<dbReference type="OrthoDB" id="9795283at2"/>
<dbReference type="STRING" id="34027.SAMN05421829_106142"/>
<dbReference type="EMBL" id="FTMD01000006">
    <property type="protein sequence ID" value="SIQ72522.1"/>
    <property type="molecule type" value="Genomic_DNA"/>
</dbReference>
<dbReference type="SUPFAM" id="SSF140804">
    <property type="entry name" value="YidB-like"/>
    <property type="match status" value="1"/>
</dbReference>
<gene>
    <name evidence="1" type="ORF">SAMN05421829_106142</name>
</gene>
<evidence type="ECO:0000313" key="2">
    <source>
        <dbReference type="Proteomes" id="UP000186819"/>
    </source>
</evidence>
<accession>A0A1N6V3Y3</accession>
<dbReference type="Proteomes" id="UP000186819">
    <property type="component" value="Unassembled WGS sequence"/>
</dbReference>
<name>A0A1N6V3Y3_9RHOO</name>
<dbReference type="InterPro" id="IPR027405">
    <property type="entry name" value="YidB-like"/>
</dbReference>
<evidence type="ECO:0000313" key="1">
    <source>
        <dbReference type="EMBL" id="SIQ72522.1"/>
    </source>
</evidence>
<proteinExistence type="predicted"/>
<dbReference type="Gene3D" id="1.10.10.690">
    <property type="entry name" value="YidB-like"/>
    <property type="match status" value="1"/>
</dbReference>
<dbReference type="Pfam" id="PF20159">
    <property type="entry name" value="YidB"/>
    <property type="match status" value="1"/>
</dbReference>
<dbReference type="AlphaFoldDB" id="A0A1N6V3Y3"/>
<dbReference type="InterPro" id="IPR045372">
    <property type="entry name" value="YidB"/>
</dbReference>
<reference evidence="2" key="1">
    <citation type="submission" date="2017-01" db="EMBL/GenBank/DDBJ databases">
        <authorList>
            <person name="Varghese N."/>
            <person name="Submissions S."/>
        </authorList>
    </citation>
    <scope>NUCLEOTIDE SEQUENCE [LARGE SCALE GENOMIC DNA]</scope>
    <source>
        <strain evidence="2">ATCC 51758</strain>
    </source>
</reference>
<keyword evidence="2" id="KW-1185">Reference proteome</keyword>
<dbReference type="RefSeq" id="WP_076602146.1">
    <property type="nucleotide sequence ID" value="NZ_FTMD01000006.1"/>
</dbReference>
<organism evidence="1 2">
    <name type="scientific">Aromatoleum tolulyticum</name>
    <dbReference type="NCBI Taxonomy" id="34027"/>
    <lineage>
        <taxon>Bacteria</taxon>
        <taxon>Pseudomonadati</taxon>
        <taxon>Pseudomonadota</taxon>
        <taxon>Betaproteobacteria</taxon>
        <taxon>Rhodocyclales</taxon>
        <taxon>Rhodocyclaceae</taxon>
        <taxon>Aromatoleum</taxon>
    </lineage>
</organism>
<protein>
    <submittedName>
        <fullName evidence="1">Uncharacterized conserved protein YidB, DUF937 family</fullName>
    </submittedName>
</protein>
<sequence>MGLLDGLAGQVLGSMLGGGQQQGAQGTGGALLQIAMNLLQNQPGGLAGLLQRFQNAGLGNAAASWVGTGPNTVIDGDQLSNALGADTIGGIAKQLGIPQQEAAGGLAALLPQLIDQLTPQGRVPDDNAIPDGLADLASKLLRG</sequence>